<sequence>MGFDPGDAVRMVYTVSLEIHNGGILQRKGGGITNENEKCGGSDKEMSEDNHRDNDDSDGSWFNENIDFSDDDIFVYCDKEDEKWNILQNQTNEGNRAQPQVGTEAEAQLQAHTYAQSQP</sequence>
<protein>
    <submittedName>
        <fullName evidence="2">Uncharacterized protein</fullName>
    </submittedName>
</protein>
<gene>
    <name evidence="2" type="ORF">F0562_011791</name>
</gene>
<accession>A0A5J4ZTB8</accession>
<name>A0A5J4ZTB8_9ASTE</name>
<dbReference type="AlphaFoldDB" id="A0A5J4ZTB8"/>
<reference evidence="2 3" key="1">
    <citation type="submission" date="2019-09" db="EMBL/GenBank/DDBJ databases">
        <title>A chromosome-level genome assembly of the Chinese tupelo Nyssa sinensis.</title>
        <authorList>
            <person name="Yang X."/>
            <person name="Kang M."/>
            <person name="Yang Y."/>
            <person name="Xiong H."/>
            <person name="Wang M."/>
            <person name="Zhang Z."/>
            <person name="Wang Z."/>
            <person name="Wu H."/>
            <person name="Ma T."/>
            <person name="Liu J."/>
            <person name="Xi Z."/>
        </authorList>
    </citation>
    <scope>NUCLEOTIDE SEQUENCE [LARGE SCALE GENOMIC DNA]</scope>
    <source>
        <strain evidence="2">J267</strain>
        <tissue evidence="2">Leaf</tissue>
    </source>
</reference>
<evidence type="ECO:0000313" key="2">
    <source>
        <dbReference type="EMBL" id="KAA8521056.1"/>
    </source>
</evidence>
<dbReference type="Proteomes" id="UP000325577">
    <property type="component" value="Linkage Group LG5"/>
</dbReference>
<feature type="compositionally biased region" description="Basic and acidic residues" evidence="1">
    <location>
        <begin position="35"/>
        <end position="54"/>
    </location>
</feature>
<organism evidence="2 3">
    <name type="scientific">Nyssa sinensis</name>
    <dbReference type="NCBI Taxonomy" id="561372"/>
    <lineage>
        <taxon>Eukaryota</taxon>
        <taxon>Viridiplantae</taxon>
        <taxon>Streptophyta</taxon>
        <taxon>Embryophyta</taxon>
        <taxon>Tracheophyta</taxon>
        <taxon>Spermatophyta</taxon>
        <taxon>Magnoliopsida</taxon>
        <taxon>eudicotyledons</taxon>
        <taxon>Gunneridae</taxon>
        <taxon>Pentapetalae</taxon>
        <taxon>asterids</taxon>
        <taxon>Cornales</taxon>
        <taxon>Nyssaceae</taxon>
        <taxon>Nyssa</taxon>
    </lineage>
</organism>
<evidence type="ECO:0000256" key="1">
    <source>
        <dbReference type="SAM" id="MobiDB-lite"/>
    </source>
</evidence>
<keyword evidence="3" id="KW-1185">Reference proteome</keyword>
<dbReference type="EMBL" id="CM018048">
    <property type="protein sequence ID" value="KAA8521056.1"/>
    <property type="molecule type" value="Genomic_DNA"/>
</dbReference>
<proteinExistence type="predicted"/>
<evidence type="ECO:0000313" key="3">
    <source>
        <dbReference type="Proteomes" id="UP000325577"/>
    </source>
</evidence>
<feature type="region of interest" description="Disordered" evidence="1">
    <location>
        <begin position="25"/>
        <end position="64"/>
    </location>
</feature>